<evidence type="ECO:0000256" key="2">
    <source>
        <dbReference type="PROSITE-ProRule" id="PRU00124"/>
    </source>
</evidence>
<keyword evidence="4" id="KW-0472">Membrane</keyword>
<dbReference type="SUPFAM" id="SSF57424">
    <property type="entry name" value="LDL receptor-like module"/>
    <property type="match status" value="1"/>
</dbReference>
<dbReference type="InterPro" id="IPR035914">
    <property type="entry name" value="Sperma_CUB_dom_sf"/>
</dbReference>
<evidence type="ECO:0000256" key="1">
    <source>
        <dbReference type="ARBA" id="ARBA00023157"/>
    </source>
</evidence>
<evidence type="ECO:0000313" key="5">
    <source>
        <dbReference type="EMBL" id="KAI9550054.1"/>
    </source>
</evidence>
<evidence type="ECO:0000256" key="3">
    <source>
        <dbReference type="SAM" id="MobiDB-lite"/>
    </source>
</evidence>
<dbReference type="AlphaFoldDB" id="A0AAD5KEF6"/>
<keyword evidence="6" id="KW-1185">Reference proteome</keyword>
<proteinExistence type="predicted"/>
<organism evidence="5 6">
    <name type="scientific">Daphnia sinensis</name>
    <dbReference type="NCBI Taxonomy" id="1820382"/>
    <lineage>
        <taxon>Eukaryota</taxon>
        <taxon>Metazoa</taxon>
        <taxon>Ecdysozoa</taxon>
        <taxon>Arthropoda</taxon>
        <taxon>Crustacea</taxon>
        <taxon>Branchiopoda</taxon>
        <taxon>Diplostraca</taxon>
        <taxon>Cladocera</taxon>
        <taxon>Anomopoda</taxon>
        <taxon>Daphniidae</taxon>
        <taxon>Daphnia</taxon>
        <taxon>Daphnia similis group</taxon>
    </lineage>
</organism>
<dbReference type="PROSITE" id="PS50068">
    <property type="entry name" value="LDLRA_2"/>
    <property type="match status" value="1"/>
</dbReference>
<feature type="compositionally biased region" description="Polar residues" evidence="3">
    <location>
        <begin position="294"/>
        <end position="305"/>
    </location>
</feature>
<keyword evidence="1" id="KW-1015">Disulfide bond</keyword>
<evidence type="ECO:0008006" key="7">
    <source>
        <dbReference type="Google" id="ProtNLM"/>
    </source>
</evidence>
<protein>
    <recommendedName>
        <fullName evidence="7">CUB domain-containing protein</fullName>
    </recommendedName>
</protein>
<dbReference type="SUPFAM" id="SSF49854">
    <property type="entry name" value="Spermadhesin, CUB domain"/>
    <property type="match status" value="1"/>
</dbReference>
<dbReference type="Proteomes" id="UP000820818">
    <property type="component" value="Unassembled WGS sequence"/>
</dbReference>
<keyword evidence="4" id="KW-1133">Transmembrane helix</keyword>
<evidence type="ECO:0000256" key="4">
    <source>
        <dbReference type="SAM" id="Phobius"/>
    </source>
</evidence>
<dbReference type="InterPro" id="IPR023415">
    <property type="entry name" value="LDLR_class-A_CS"/>
</dbReference>
<name>A0AAD5KEF6_9CRUS</name>
<feature type="transmembrane region" description="Helical" evidence="4">
    <location>
        <begin position="236"/>
        <end position="258"/>
    </location>
</feature>
<dbReference type="Gene3D" id="4.10.400.10">
    <property type="entry name" value="Low-density Lipoprotein Receptor"/>
    <property type="match status" value="1"/>
</dbReference>
<dbReference type="InterPro" id="IPR002172">
    <property type="entry name" value="LDrepeatLR_classA_rpt"/>
</dbReference>
<dbReference type="InterPro" id="IPR036055">
    <property type="entry name" value="LDL_receptor-like_sf"/>
</dbReference>
<dbReference type="PROSITE" id="PS01209">
    <property type="entry name" value="LDLRA_1"/>
    <property type="match status" value="1"/>
</dbReference>
<sequence>MFYSAETSSYYNWKKKKKIGFSGSTLLTCWLHKFLAVSFVGLLCCANLAKAEKNKHYHVASLCKSHFLQQLYRKIDGAVLRSQNEHNLDCLITFQTETVLQRFMLRFDQLQLDCNDHLFIYDGAHATGVYKADLSCRHTRQSVGTITTRTNFVTLKYVTDAWGTETSGFHLVVTAFKDKTELVCRDFRCAQKDFCISTDLLCDGVNHCGDNTDETTTSLCADSEQHFKILGLNLPVFGAVAGSIGVVIICAVTAITVVCCCRRTKTPTQSNANATAAAHSSGNNGLRLADDGNSKPTANSTANDASVTAAVKTLPTSSGYMTLPLNKSSVTMSGNRHPPAIDQGHFLLRVTIMGLQLLKASHLLSSTSPITTRSSIALCRGTTIMKTVRLLLNSSSSNFWCLAI</sequence>
<dbReference type="CDD" id="cd00112">
    <property type="entry name" value="LDLa"/>
    <property type="match status" value="1"/>
</dbReference>
<comment type="caution">
    <text evidence="5">The sequence shown here is derived from an EMBL/GenBank/DDBJ whole genome shotgun (WGS) entry which is preliminary data.</text>
</comment>
<comment type="caution">
    <text evidence="2">Lacks conserved residue(s) required for the propagation of feature annotation.</text>
</comment>
<accession>A0AAD5KEF6</accession>
<keyword evidence="4" id="KW-0812">Transmembrane</keyword>
<gene>
    <name evidence="5" type="ORF">GHT06_001666</name>
</gene>
<dbReference type="Gene3D" id="2.60.120.290">
    <property type="entry name" value="Spermadhesin, CUB domain"/>
    <property type="match status" value="1"/>
</dbReference>
<dbReference type="InterPro" id="IPR042333">
    <property type="entry name" value="LRAD2/Mig-13-like"/>
</dbReference>
<reference evidence="5" key="1">
    <citation type="submission" date="2022-05" db="EMBL/GenBank/DDBJ databases">
        <title>A multi-omics perspective on studying reproductive biology in Daphnia sinensis.</title>
        <authorList>
            <person name="Jia J."/>
        </authorList>
    </citation>
    <scope>NUCLEOTIDE SEQUENCE</scope>
    <source>
        <strain evidence="5">WSL</strain>
    </source>
</reference>
<evidence type="ECO:0000313" key="6">
    <source>
        <dbReference type="Proteomes" id="UP000820818"/>
    </source>
</evidence>
<dbReference type="PANTHER" id="PTHR24652:SF69">
    <property type="entry name" value="CUB DOMAIN-CONTAINING PROTEIN"/>
    <property type="match status" value="1"/>
</dbReference>
<dbReference type="SMART" id="SM00192">
    <property type="entry name" value="LDLa"/>
    <property type="match status" value="1"/>
</dbReference>
<feature type="transmembrane region" description="Helical" evidence="4">
    <location>
        <begin position="30"/>
        <end position="49"/>
    </location>
</feature>
<feature type="compositionally biased region" description="Low complexity" evidence="3">
    <location>
        <begin position="271"/>
        <end position="284"/>
    </location>
</feature>
<dbReference type="PANTHER" id="PTHR24652">
    <property type="entry name" value="LOW-DENSITY LIPOPROTEIN RECEPTOR CLASS A DOMAIN-CONTAINING PROTEIN 2"/>
    <property type="match status" value="1"/>
</dbReference>
<dbReference type="EMBL" id="WJBH02000191">
    <property type="protein sequence ID" value="KAI9550054.1"/>
    <property type="molecule type" value="Genomic_DNA"/>
</dbReference>
<feature type="region of interest" description="Disordered" evidence="3">
    <location>
        <begin position="271"/>
        <end position="305"/>
    </location>
</feature>